<feature type="domain" description="NnrU" evidence="6">
    <location>
        <begin position="5"/>
        <end position="181"/>
    </location>
</feature>
<keyword evidence="3 5" id="KW-1133">Transmembrane helix</keyword>
<evidence type="ECO:0000313" key="7">
    <source>
        <dbReference type="EMBL" id="QPH52870.1"/>
    </source>
</evidence>
<keyword evidence="2 5" id="KW-0812">Transmembrane</keyword>
<reference evidence="7 8" key="1">
    <citation type="submission" date="2020-11" db="EMBL/GenBank/DDBJ databases">
        <title>Description of Pontivivens ytuae sp. nov. isolated from deep sea sediment of Mariana Trench.</title>
        <authorList>
            <person name="Wang Z."/>
            <person name="Sun Q.-L."/>
            <person name="Xu X.-D."/>
            <person name="Tang Y.-Z."/>
            <person name="Zhang J."/>
        </authorList>
    </citation>
    <scope>NUCLEOTIDE SEQUENCE [LARGE SCALE GENOMIC DNA]</scope>
    <source>
        <strain evidence="7 8">MT2928</strain>
    </source>
</reference>
<evidence type="ECO:0000256" key="4">
    <source>
        <dbReference type="ARBA" id="ARBA00023136"/>
    </source>
</evidence>
<feature type="transmembrane region" description="Helical" evidence="5">
    <location>
        <begin position="163"/>
        <end position="183"/>
    </location>
</feature>
<evidence type="ECO:0000256" key="5">
    <source>
        <dbReference type="SAM" id="Phobius"/>
    </source>
</evidence>
<comment type="subcellular location">
    <subcellularLocation>
        <location evidence="1">Membrane</location>
        <topology evidence="1">Multi-pass membrane protein</topology>
    </subcellularLocation>
</comment>
<dbReference type="GO" id="GO:0016020">
    <property type="term" value="C:membrane"/>
    <property type="evidence" value="ECO:0007669"/>
    <property type="project" value="UniProtKB-SubCell"/>
</dbReference>
<name>A0A7S9LQ22_9RHOB</name>
<feature type="transmembrane region" description="Helical" evidence="5">
    <location>
        <begin position="64"/>
        <end position="87"/>
    </location>
</feature>
<dbReference type="Pfam" id="PF07298">
    <property type="entry name" value="NnrU"/>
    <property type="match status" value="1"/>
</dbReference>
<evidence type="ECO:0000259" key="6">
    <source>
        <dbReference type="Pfam" id="PF07298"/>
    </source>
</evidence>
<dbReference type="KEGG" id="poz:I0K15_13765"/>
<protein>
    <submittedName>
        <fullName evidence="7">NnrU family protein</fullName>
    </submittedName>
</protein>
<keyword evidence="4 5" id="KW-0472">Membrane</keyword>
<keyword evidence="8" id="KW-1185">Reference proteome</keyword>
<proteinExistence type="predicted"/>
<accession>A0A7S9LQ22</accession>
<dbReference type="EMBL" id="CP064942">
    <property type="protein sequence ID" value="QPH52870.1"/>
    <property type="molecule type" value="Genomic_DNA"/>
</dbReference>
<evidence type="ECO:0000313" key="8">
    <source>
        <dbReference type="Proteomes" id="UP000594800"/>
    </source>
</evidence>
<gene>
    <name evidence="7" type="ORF">I0K15_13765</name>
</gene>
<dbReference type="AlphaFoldDB" id="A0A7S9LQ22"/>
<evidence type="ECO:0000256" key="2">
    <source>
        <dbReference type="ARBA" id="ARBA00022692"/>
    </source>
</evidence>
<evidence type="ECO:0000256" key="1">
    <source>
        <dbReference type="ARBA" id="ARBA00004141"/>
    </source>
</evidence>
<dbReference type="RefSeq" id="WP_196102081.1">
    <property type="nucleotide sequence ID" value="NZ_CP064942.1"/>
</dbReference>
<dbReference type="InterPro" id="IPR009915">
    <property type="entry name" value="NnrU_dom"/>
</dbReference>
<feature type="transmembrane region" description="Helical" evidence="5">
    <location>
        <begin position="41"/>
        <end position="57"/>
    </location>
</feature>
<dbReference type="Proteomes" id="UP000594800">
    <property type="component" value="Chromosome"/>
</dbReference>
<evidence type="ECO:0000256" key="3">
    <source>
        <dbReference type="ARBA" id="ARBA00022989"/>
    </source>
</evidence>
<sequence>MSLVILILGVALWWGAHLFKRVAPAARANLQERMGDASKGVVAGALLLSIILMIVGWRGADITLLWVAPPWMTHVNNTLMLVAVFLLGAGHSKGKARAWMRHPMTTAVGVWAVAHLLVNGDVKSLILFGGLGLWSIVQIRAINRAVPEWERPEPGPIAGDIRLVVITLVAYAVITGIHAYFVWPFPG</sequence>
<organism evidence="7 8">
    <name type="scientific">Pontivivens ytuae</name>
    <dbReference type="NCBI Taxonomy" id="2789856"/>
    <lineage>
        <taxon>Bacteria</taxon>
        <taxon>Pseudomonadati</taxon>
        <taxon>Pseudomonadota</taxon>
        <taxon>Alphaproteobacteria</taxon>
        <taxon>Rhodobacterales</taxon>
        <taxon>Paracoccaceae</taxon>
        <taxon>Pontivivens</taxon>
    </lineage>
</organism>